<reference evidence="7" key="2">
    <citation type="journal article" date="2023" name="IMA Fungus">
        <title>Comparative genomic study of the Penicillium genus elucidates a diverse pangenome and 15 lateral gene transfer events.</title>
        <authorList>
            <person name="Petersen C."/>
            <person name="Sorensen T."/>
            <person name="Nielsen M.R."/>
            <person name="Sondergaard T.E."/>
            <person name="Sorensen J.L."/>
            <person name="Fitzpatrick D.A."/>
            <person name="Frisvad J.C."/>
            <person name="Nielsen K.L."/>
        </authorList>
    </citation>
    <scope>NUCLEOTIDE SEQUENCE</scope>
    <source>
        <strain evidence="7">IBT 16125</strain>
    </source>
</reference>
<sequence length="554" mass="59332">MSVESKEDESAPVWEPSWQLKCIFAVVGLLNFVAALDATSLSVSLPTISDDLGGTATQAFWAGTSFLVASCVFQPVFCLASEIFGRKYILLLAVVAFTLGSILGAVSHAFTLLLVGRSIQGVGGGGIMALTEVLIADLIPLRERGKWFSIRSGTWALGTVTGPLIGGALTQSSASWRWIFWINLPFCGLGLILVPIFLKLQRTPVPLRENLLKVDYAGIVLFVASLSSFLIPLTWGGIMYPWDSWHTLVPLLLGAAGLAGFIVYEKLGAGQPLIPLAIFNNITQSVSYASTFLHGMILWAIVYYLPLYYEGALGYSPVIAGLAVFPESLTVAPISVITGIVAAKVGSYRWAIWYGWPITALGIGLICYLDNDSTIPQWVFINLVAGIGLGILYPAVMLAVQAAADPEYLTISVTMTPFFRVLGQAVGVAVGGVVFQNRIKHEFSNYPQLGRSAALYAQDASSLVQYIKTLPRDGAERELIETLYAKSLSTVWAVMCGIAGLGMVTAIFTKGYTLNQAFSSKQGLKESAFPDVESSGSTNVVNGCQDECSDGTLA</sequence>
<feature type="transmembrane region" description="Helical" evidence="5">
    <location>
        <begin position="121"/>
        <end position="141"/>
    </location>
</feature>
<evidence type="ECO:0000256" key="2">
    <source>
        <dbReference type="ARBA" id="ARBA00022692"/>
    </source>
</evidence>
<dbReference type="Gene3D" id="1.20.1720.10">
    <property type="entry name" value="Multidrug resistance protein D"/>
    <property type="match status" value="1"/>
</dbReference>
<keyword evidence="8" id="KW-1185">Reference proteome</keyword>
<feature type="transmembrane region" description="Helical" evidence="5">
    <location>
        <begin position="244"/>
        <end position="264"/>
    </location>
</feature>
<evidence type="ECO:0000313" key="8">
    <source>
        <dbReference type="Proteomes" id="UP001213681"/>
    </source>
</evidence>
<keyword evidence="2 5" id="KW-0812">Transmembrane</keyword>
<dbReference type="SUPFAM" id="SSF103473">
    <property type="entry name" value="MFS general substrate transporter"/>
    <property type="match status" value="1"/>
</dbReference>
<feature type="transmembrane region" description="Helical" evidence="5">
    <location>
        <begin position="350"/>
        <end position="369"/>
    </location>
</feature>
<dbReference type="PANTHER" id="PTHR23501">
    <property type="entry name" value="MAJOR FACILITATOR SUPERFAMILY"/>
    <property type="match status" value="1"/>
</dbReference>
<protein>
    <recommendedName>
        <fullName evidence="6">Major facilitator superfamily (MFS) profile domain-containing protein</fullName>
    </recommendedName>
</protein>
<feature type="transmembrane region" description="Helical" evidence="5">
    <location>
        <begin position="178"/>
        <end position="198"/>
    </location>
</feature>
<keyword evidence="3 5" id="KW-1133">Transmembrane helix</keyword>
<feature type="domain" description="Major facilitator superfamily (MFS) profile" evidence="6">
    <location>
        <begin position="23"/>
        <end position="514"/>
    </location>
</feature>
<dbReference type="GO" id="GO:0005886">
    <property type="term" value="C:plasma membrane"/>
    <property type="evidence" value="ECO:0007669"/>
    <property type="project" value="TreeGrafter"/>
</dbReference>
<evidence type="ECO:0000259" key="6">
    <source>
        <dbReference type="PROSITE" id="PS50850"/>
    </source>
</evidence>
<evidence type="ECO:0000256" key="1">
    <source>
        <dbReference type="ARBA" id="ARBA00004141"/>
    </source>
</evidence>
<feature type="transmembrane region" description="Helical" evidence="5">
    <location>
        <begin position="59"/>
        <end position="81"/>
    </location>
</feature>
<dbReference type="GeneID" id="81598986"/>
<comment type="subcellular location">
    <subcellularLocation>
        <location evidence="1">Membrane</location>
        <topology evidence="1">Multi-pass membrane protein</topology>
    </subcellularLocation>
</comment>
<feature type="transmembrane region" description="Helical" evidence="5">
    <location>
        <begin position="408"/>
        <end position="435"/>
    </location>
</feature>
<accession>A0AAD6G4Q5</accession>
<organism evidence="7 8">
    <name type="scientific">Penicillium daleae</name>
    <dbReference type="NCBI Taxonomy" id="63821"/>
    <lineage>
        <taxon>Eukaryota</taxon>
        <taxon>Fungi</taxon>
        <taxon>Dikarya</taxon>
        <taxon>Ascomycota</taxon>
        <taxon>Pezizomycotina</taxon>
        <taxon>Eurotiomycetes</taxon>
        <taxon>Eurotiomycetidae</taxon>
        <taxon>Eurotiales</taxon>
        <taxon>Aspergillaceae</taxon>
        <taxon>Penicillium</taxon>
    </lineage>
</organism>
<feature type="transmembrane region" description="Helical" evidence="5">
    <location>
        <begin position="491"/>
        <end position="512"/>
    </location>
</feature>
<gene>
    <name evidence="7" type="ORF">N7458_005361</name>
</gene>
<feature type="transmembrane region" description="Helical" evidence="5">
    <location>
        <begin position="285"/>
        <end position="306"/>
    </location>
</feature>
<evidence type="ECO:0000256" key="3">
    <source>
        <dbReference type="ARBA" id="ARBA00022989"/>
    </source>
</evidence>
<dbReference type="InterPro" id="IPR020846">
    <property type="entry name" value="MFS_dom"/>
</dbReference>
<dbReference type="Gene3D" id="1.20.1250.20">
    <property type="entry name" value="MFS general substrate transporter like domains"/>
    <property type="match status" value="1"/>
</dbReference>
<dbReference type="PANTHER" id="PTHR23501:SF59">
    <property type="entry name" value="MAJOR FACILITATOR SUPERFAMILY (MFS) PROFILE DOMAIN-CONTAINING PROTEIN-RELATED"/>
    <property type="match status" value="1"/>
</dbReference>
<dbReference type="PRINTS" id="PR01036">
    <property type="entry name" value="TCRTETB"/>
</dbReference>
<dbReference type="EMBL" id="JAPVEA010000005">
    <property type="protein sequence ID" value="KAJ5454405.1"/>
    <property type="molecule type" value="Genomic_DNA"/>
</dbReference>
<feature type="transmembrane region" description="Helical" evidence="5">
    <location>
        <begin position="88"/>
        <end position="115"/>
    </location>
</feature>
<dbReference type="PROSITE" id="PS50850">
    <property type="entry name" value="MFS"/>
    <property type="match status" value="1"/>
</dbReference>
<dbReference type="Pfam" id="PF07690">
    <property type="entry name" value="MFS_1"/>
    <property type="match status" value="1"/>
</dbReference>
<dbReference type="RefSeq" id="XP_056767361.1">
    <property type="nucleotide sequence ID" value="XM_056908743.1"/>
</dbReference>
<dbReference type="GO" id="GO:0022857">
    <property type="term" value="F:transmembrane transporter activity"/>
    <property type="evidence" value="ECO:0007669"/>
    <property type="project" value="InterPro"/>
</dbReference>
<evidence type="ECO:0000313" key="7">
    <source>
        <dbReference type="EMBL" id="KAJ5454405.1"/>
    </source>
</evidence>
<evidence type="ECO:0000256" key="4">
    <source>
        <dbReference type="ARBA" id="ARBA00023136"/>
    </source>
</evidence>
<dbReference type="AlphaFoldDB" id="A0AAD6G4Q5"/>
<dbReference type="InterPro" id="IPR011701">
    <property type="entry name" value="MFS"/>
</dbReference>
<evidence type="ECO:0000256" key="5">
    <source>
        <dbReference type="SAM" id="Phobius"/>
    </source>
</evidence>
<name>A0AAD6G4Q5_9EURO</name>
<feature type="transmembrane region" description="Helical" evidence="5">
    <location>
        <begin position="219"/>
        <end position="238"/>
    </location>
</feature>
<dbReference type="Proteomes" id="UP001213681">
    <property type="component" value="Unassembled WGS sequence"/>
</dbReference>
<comment type="caution">
    <text evidence="7">The sequence shown here is derived from an EMBL/GenBank/DDBJ whole genome shotgun (WGS) entry which is preliminary data.</text>
</comment>
<reference evidence="7" key="1">
    <citation type="submission" date="2022-12" db="EMBL/GenBank/DDBJ databases">
        <authorList>
            <person name="Petersen C."/>
        </authorList>
    </citation>
    <scope>NUCLEOTIDE SEQUENCE</scope>
    <source>
        <strain evidence="7">IBT 16125</strain>
    </source>
</reference>
<feature type="transmembrane region" description="Helical" evidence="5">
    <location>
        <begin position="153"/>
        <end position="172"/>
    </location>
</feature>
<dbReference type="InterPro" id="IPR036259">
    <property type="entry name" value="MFS_trans_sf"/>
</dbReference>
<proteinExistence type="predicted"/>
<keyword evidence="4 5" id="KW-0472">Membrane</keyword>
<feature type="transmembrane region" description="Helical" evidence="5">
    <location>
        <begin position="375"/>
        <end position="396"/>
    </location>
</feature>
<feature type="transmembrane region" description="Helical" evidence="5">
    <location>
        <begin position="20"/>
        <end position="39"/>
    </location>
</feature>